<dbReference type="AlphaFoldDB" id="A0A0L6VC34"/>
<dbReference type="EMBL" id="LAVV01006793">
    <property type="protein sequence ID" value="KNZ58274.1"/>
    <property type="molecule type" value="Genomic_DNA"/>
</dbReference>
<protein>
    <submittedName>
        <fullName evidence="3">Putative signal peptide protein</fullName>
    </submittedName>
</protein>
<evidence type="ECO:0000256" key="2">
    <source>
        <dbReference type="SAM" id="Phobius"/>
    </source>
</evidence>
<evidence type="ECO:0000313" key="3">
    <source>
        <dbReference type="EMBL" id="KNZ58274.1"/>
    </source>
</evidence>
<organism evidence="3 4">
    <name type="scientific">Puccinia sorghi</name>
    <dbReference type="NCBI Taxonomy" id="27349"/>
    <lineage>
        <taxon>Eukaryota</taxon>
        <taxon>Fungi</taxon>
        <taxon>Dikarya</taxon>
        <taxon>Basidiomycota</taxon>
        <taxon>Pucciniomycotina</taxon>
        <taxon>Pucciniomycetes</taxon>
        <taxon>Pucciniales</taxon>
        <taxon>Pucciniaceae</taxon>
        <taxon>Puccinia</taxon>
    </lineage>
</organism>
<feature type="region of interest" description="Disordered" evidence="1">
    <location>
        <begin position="79"/>
        <end position="106"/>
    </location>
</feature>
<comment type="caution">
    <text evidence="3">The sequence shown here is derived from an EMBL/GenBank/DDBJ whole genome shotgun (WGS) entry which is preliminary data.</text>
</comment>
<proteinExistence type="predicted"/>
<keyword evidence="2" id="KW-0812">Transmembrane</keyword>
<reference evidence="3 4" key="1">
    <citation type="submission" date="2015-08" db="EMBL/GenBank/DDBJ databases">
        <title>Next Generation Sequencing and Analysis of the Genome of Puccinia sorghi L Schw, the Causal Agent of Maize Common Rust.</title>
        <authorList>
            <person name="Rochi L."/>
            <person name="Burguener G."/>
            <person name="Darino M."/>
            <person name="Turjanski A."/>
            <person name="Kreff E."/>
            <person name="Dieguez M.J."/>
            <person name="Sacco F."/>
        </authorList>
    </citation>
    <scope>NUCLEOTIDE SEQUENCE [LARGE SCALE GENOMIC DNA]</scope>
    <source>
        <strain evidence="3 4">RO10H11247</strain>
    </source>
</reference>
<name>A0A0L6VC34_9BASI</name>
<sequence length="516" mass="56044">MMGRPLMCIITPVCMTVPNPAFCVVARGWNGSCLQPMTHMVGWQALGNPSHATTTSSCRGKPSNGLILCTNILAQAVNSRSGQPADRGGIGKSTGKRSGLGRRDRHDSGLASLPFSILRTNPELFFFSLSSNSTPYPHSRSNFSPFLHCRISSTRYLHLRLSLEVRYLSYQDVVCSLLPMLLRYLPVRLTGRCTRHAARLRANTSFWDPLLHRRAPRPSFPSKSGRQSLLLMRLQPPTPPTPNLVRYFLGDYFCHHGHGTFSQVKPRLHGRGLSSSTRRWYSSHIPSIGFAQSGLSQHGSRVQRNRLSECGWLSKCGYRSKCRFRASCGCLCQHDCLTQRGGSPSAPAAIIHATPPAATATTTTSVAVAPASSTAVHPPAVVPVETFSSADPADASNARNAANSSAAANTTPASSIAPSLTLSAPVSLLAALVFIFFPCFFELLFSLLKIEATELSIFLLSMCSVSCISDIYGIQNPDLKSYITAEFIFLAGDFQQKGFHESISRGPSIDPPLDDM</sequence>
<evidence type="ECO:0000313" key="4">
    <source>
        <dbReference type="Proteomes" id="UP000037035"/>
    </source>
</evidence>
<accession>A0A0L6VC34</accession>
<feature type="transmembrane region" description="Helical" evidence="2">
    <location>
        <begin position="455"/>
        <end position="474"/>
    </location>
</feature>
<keyword evidence="4" id="KW-1185">Reference proteome</keyword>
<evidence type="ECO:0000256" key="1">
    <source>
        <dbReference type="SAM" id="MobiDB-lite"/>
    </source>
</evidence>
<dbReference type="Proteomes" id="UP000037035">
    <property type="component" value="Unassembled WGS sequence"/>
</dbReference>
<keyword evidence="2" id="KW-0472">Membrane</keyword>
<gene>
    <name evidence="3" type="ORF">VP01_1960g1</name>
</gene>
<keyword evidence="2" id="KW-1133">Transmembrane helix</keyword>
<dbReference type="VEuPathDB" id="FungiDB:VP01_1960g1"/>
<feature type="transmembrane region" description="Helical" evidence="2">
    <location>
        <begin position="428"/>
        <end position="448"/>
    </location>
</feature>